<feature type="region of interest" description="Disordered" evidence="2">
    <location>
        <begin position="43"/>
        <end position="91"/>
    </location>
</feature>
<dbReference type="PROSITE" id="PS50222">
    <property type="entry name" value="EF_HAND_2"/>
    <property type="match status" value="4"/>
</dbReference>
<keyword evidence="3" id="KW-0472">Membrane</keyword>
<feature type="domain" description="EF-hand" evidence="4">
    <location>
        <begin position="314"/>
        <end position="349"/>
    </location>
</feature>
<dbReference type="EnsemblPlants" id="OPUNC01G20520.1">
    <property type="protein sequence ID" value="OPUNC01G20520.1"/>
    <property type="gene ID" value="OPUNC01G20520"/>
</dbReference>
<dbReference type="InterPro" id="IPR002048">
    <property type="entry name" value="EF_hand_dom"/>
</dbReference>
<dbReference type="PANTHER" id="PTHR10827:SF53">
    <property type="entry name" value="CALCIUM-BINDING EF HAND FAMILY PROTEIN"/>
    <property type="match status" value="1"/>
</dbReference>
<feature type="domain" description="EF-hand" evidence="4">
    <location>
        <begin position="267"/>
        <end position="302"/>
    </location>
</feature>
<proteinExistence type="predicted"/>
<reference evidence="5" key="1">
    <citation type="submission" date="2015-04" db="UniProtKB">
        <authorList>
            <consortium name="EnsemblPlants"/>
        </authorList>
    </citation>
    <scope>IDENTIFICATION</scope>
</reference>
<dbReference type="OMA" id="MNEYSAL"/>
<keyword evidence="3" id="KW-1133">Transmembrane helix</keyword>
<dbReference type="GO" id="GO:0005783">
    <property type="term" value="C:endoplasmic reticulum"/>
    <property type="evidence" value="ECO:0007669"/>
    <property type="project" value="TreeGrafter"/>
</dbReference>
<feature type="compositionally biased region" description="Gly residues" evidence="2">
    <location>
        <begin position="65"/>
        <end position="75"/>
    </location>
</feature>
<evidence type="ECO:0000256" key="2">
    <source>
        <dbReference type="SAM" id="MobiDB-lite"/>
    </source>
</evidence>
<name>A0A0E0JKB7_ORYPU</name>
<dbReference type="SMART" id="SM00054">
    <property type="entry name" value="EFh"/>
    <property type="match status" value="5"/>
</dbReference>
<dbReference type="PROSITE" id="PS00018">
    <property type="entry name" value="EF_HAND_1"/>
    <property type="match status" value="5"/>
</dbReference>
<feature type="transmembrane region" description="Helical" evidence="3">
    <location>
        <begin position="20"/>
        <end position="38"/>
    </location>
</feature>
<keyword evidence="3" id="KW-0812">Transmembrane</keyword>
<dbReference type="InterPro" id="IPR018247">
    <property type="entry name" value="EF_Hand_1_Ca_BS"/>
</dbReference>
<evidence type="ECO:0000256" key="3">
    <source>
        <dbReference type="SAM" id="Phobius"/>
    </source>
</evidence>
<sequence>MTPPPPPPATTAARKSPFSALLLYVTFALIILLLLTSYSPRVPHSGRSLHRRLKLHPRNPSLSGGSAGTATGGNGAQQQQQQQNPHHHAAPFDPEIAELERRLEDKEWEREHYRILHGEGGGEGEADEHMKEWEEFLREDEDFINDDERFNLGDRIRALFPKIDLAPHDGFVSLDELTRWNLEQSRADQLHRSAREMELYDKNGDGLVSYGDFRAQHDESRGEVNSLGFPWWKEEHFNASDADGDGFLNKTEFNGFLNPSDSENPKIINLLCKQEIRQRDRDGDGKLNFEEYFHGLHDHIHGYDDESTDISHIGNITVAKERFSKLDKDSDGFISEHELEPVLDKLHLSERYYARQQATHAISEVDKDHDGRLTLDEMIENPYAFYGSVFLSDDEDYFHDEFR</sequence>
<dbReference type="InterPro" id="IPR011992">
    <property type="entry name" value="EF-hand-dom_pair"/>
</dbReference>
<dbReference type="AlphaFoldDB" id="A0A0E0JKB7"/>
<feature type="domain" description="EF-hand" evidence="4">
    <location>
        <begin position="353"/>
        <end position="388"/>
    </location>
</feature>
<dbReference type="GO" id="GO:0005509">
    <property type="term" value="F:calcium ion binding"/>
    <property type="evidence" value="ECO:0007669"/>
    <property type="project" value="InterPro"/>
</dbReference>
<organism evidence="5">
    <name type="scientific">Oryza punctata</name>
    <name type="common">Red rice</name>
    <dbReference type="NCBI Taxonomy" id="4537"/>
    <lineage>
        <taxon>Eukaryota</taxon>
        <taxon>Viridiplantae</taxon>
        <taxon>Streptophyta</taxon>
        <taxon>Embryophyta</taxon>
        <taxon>Tracheophyta</taxon>
        <taxon>Spermatophyta</taxon>
        <taxon>Magnoliopsida</taxon>
        <taxon>Liliopsida</taxon>
        <taxon>Poales</taxon>
        <taxon>Poaceae</taxon>
        <taxon>BOP clade</taxon>
        <taxon>Oryzoideae</taxon>
        <taxon>Oryzeae</taxon>
        <taxon>Oryzinae</taxon>
        <taxon>Oryza</taxon>
    </lineage>
</organism>
<dbReference type="Gramene" id="OPUNC01G20520.1">
    <property type="protein sequence ID" value="OPUNC01G20520.1"/>
    <property type="gene ID" value="OPUNC01G20520"/>
</dbReference>
<protein>
    <recommendedName>
        <fullName evidence="4">EF-hand domain-containing protein</fullName>
    </recommendedName>
</protein>
<dbReference type="FunFam" id="1.10.238.10:FF:000328">
    <property type="entry name" value="Calcium-binding EF hand family protein"/>
    <property type="match status" value="1"/>
</dbReference>
<evidence type="ECO:0000313" key="6">
    <source>
        <dbReference type="Proteomes" id="UP000026962"/>
    </source>
</evidence>
<accession>A0A0E0JKB7</accession>
<evidence type="ECO:0000256" key="1">
    <source>
        <dbReference type="ARBA" id="ARBA00022837"/>
    </source>
</evidence>
<keyword evidence="6" id="KW-1185">Reference proteome</keyword>
<evidence type="ECO:0000259" key="4">
    <source>
        <dbReference type="PROSITE" id="PS50222"/>
    </source>
</evidence>
<reference evidence="5" key="2">
    <citation type="submission" date="2018-05" db="EMBL/GenBank/DDBJ databases">
        <title>OpunRS2 (Oryza punctata Reference Sequence Version 2).</title>
        <authorList>
            <person name="Zhang J."/>
            <person name="Kudrna D."/>
            <person name="Lee S."/>
            <person name="Talag J."/>
            <person name="Welchert J."/>
            <person name="Wing R.A."/>
        </authorList>
    </citation>
    <scope>NUCLEOTIDE SEQUENCE [LARGE SCALE GENOMIC DNA]</scope>
</reference>
<dbReference type="SUPFAM" id="SSF47473">
    <property type="entry name" value="EF-hand"/>
    <property type="match status" value="2"/>
</dbReference>
<dbReference type="Pfam" id="PF13202">
    <property type="entry name" value="EF-hand_5"/>
    <property type="match status" value="1"/>
</dbReference>
<keyword evidence="1" id="KW-0106">Calcium</keyword>
<dbReference type="Pfam" id="PF13499">
    <property type="entry name" value="EF-hand_7"/>
    <property type="match status" value="1"/>
</dbReference>
<evidence type="ECO:0000313" key="5">
    <source>
        <dbReference type="EnsemblPlants" id="OPUNC01G20520.1"/>
    </source>
</evidence>
<dbReference type="Gene3D" id="1.10.238.10">
    <property type="entry name" value="EF-hand"/>
    <property type="match status" value="3"/>
</dbReference>
<dbReference type="Proteomes" id="UP000026962">
    <property type="component" value="Chromosome 1"/>
</dbReference>
<dbReference type="HOGENOM" id="CLU_038312_1_1_1"/>
<dbReference type="PANTHER" id="PTHR10827">
    <property type="entry name" value="RETICULOCALBIN"/>
    <property type="match status" value="1"/>
</dbReference>
<feature type="domain" description="EF-hand" evidence="4">
    <location>
        <begin position="234"/>
        <end position="263"/>
    </location>
</feature>
<dbReference type="FunFam" id="1.10.238.10:FF:000297">
    <property type="entry name" value="Calcium-binding EF hand family protein"/>
    <property type="match status" value="1"/>
</dbReference>
<dbReference type="eggNOG" id="KOG4223">
    <property type="taxonomic scope" value="Eukaryota"/>
</dbReference>
<dbReference type="STRING" id="4537.A0A0E0JKB7"/>
<feature type="compositionally biased region" description="Basic residues" evidence="2">
    <location>
        <begin position="47"/>
        <end position="57"/>
    </location>
</feature>